<keyword evidence="12 18" id="KW-0472">Membrane</keyword>
<evidence type="ECO:0000256" key="6">
    <source>
        <dbReference type="ARBA" id="ARBA00014944"/>
    </source>
</evidence>
<evidence type="ECO:0000256" key="3">
    <source>
        <dbReference type="ARBA" id="ARBA00005189"/>
    </source>
</evidence>
<evidence type="ECO:0000256" key="12">
    <source>
        <dbReference type="ARBA" id="ARBA00023136"/>
    </source>
</evidence>
<comment type="subcellular location">
    <subcellularLocation>
        <location evidence="1">Membrane</location>
        <topology evidence="1">Multi-pass membrane protein</topology>
    </subcellularLocation>
</comment>
<evidence type="ECO:0000256" key="7">
    <source>
        <dbReference type="ARBA" id="ARBA00022516"/>
    </source>
</evidence>
<keyword evidence="11" id="KW-0443">Lipid metabolism</keyword>
<feature type="transmembrane region" description="Helical" evidence="18">
    <location>
        <begin position="88"/>
        <end position="106"/>
    </location>
</feature>
<evidence type="ECO:0000313" key="19">
    <source>
        <dbReference type="EMBL" id="RKQ71251.1"/>
    </source>
</evidence>
<dbReference type="GO" id="GO:0046474">
    <property type="term" value="P:glycerophospholipid biosynthetic process"/>
    <property type="evidence" value="ECO:0007669"/>
    <property type="project" value="TreeGrafter"/>
</dbReference>
<comment type="similarity">
    <text evidence="4 17">Belongs to the CDP-alcohol phosphatidyltransferase class-I family.</text>
</comment>
<feature type="transmembrane region" description="Helical" evidence="18">
    <location>
        <begin position="47"/>
        <end position="67"/>
    </location>
</feature>
<comment type="pathway">
    <text evidence="3">Lipid metabolism.</text>
</comment>
<dbReference type="NCBIfam" id="TIGR00560">
    <property type="entry name" value="pgsA"/>
    <property type="match status" value="1"/>
</dbReference>
<evidence type="ECO:0000256" key="10">
    <source>
        <dbReference type="ARBA" id="ARBA00022989"/>
    </source>
</evidence>
<feature type="transmembrane region" description="Helical" evidence="18">
    <location>
        <begin position="21"/>
        <end position="41"/>
    </location>
</feature>
<keyword evidence="8 17" id="KW-0808">Transferase</keyword>
<dbReference type="Proteomes" id="UP000282211">
    <property type="component" value="Unassembled WGS sequence"/>
</dbReference>
<dbReference type="InterPro" id="IPR048254">
    <property type="entry name" value="CDP_ALCOHOL_P_TRANSF_CS"/>
</dbReference>
<feature type="transmembrane region" description="Helical" evidence="18">
    <location>
        <begin position="149"/>
        <end position="165"/>
    </location>
</feature>
<keyword evidence="10 18" id="KW-1133">Transmembrane helix</keyword>
<evidence type="ECO:0000256" key="15">
    <source>
        <dbReference type="ARBA" id="ARBA00048586"/>
    </source>
</evidence>
<dbReference type="OrthoDB" id="9796672at2"/>
<name>A0A420WJP5_9PROT</name>
<comment type="pathway">
    <text evidence="2">Phospholipid metabolism; phosphatidylglycerol biosynthesis; phosphatidylglycerol from CDP-diacylglycerol: step 1/2.</text>
</comment>
<evidence type="ECO:0000256" key="11">
    <source>
        <dbReference type="ARBA" id="ARBA00023098"/>
    </source>
</evidence>
<evidence type="ECO:0000256" key="9">
    <source>
        <dbReference type="ARBA" id="ARBA00022692"/>
    </source>
</evidence>
<protein>
    <recommendedName>
        <fullName evidence="6 16">CDP-diacylglycerol--glycerol-3-phosphate 3-phosphatidyltransferase</fullName>
        <ecNumber evidence="5 16">2.7.8.5</ecNumber>
    </recommendedName>
</protein>
<dbReference type="PIRSF" id="PIRSF000847">
    <property type="entry name" value="Phos_ph_gly_syn"/>
    <property type="match status" value="1"/>
</dbReference>
<dbReference type="PANTHER" id="PTHR14269">
    <property type="entry name" value="CDP-DIACYLGLYCEROL--GLYCEROL-3-PHOSPHATE 3-PHOSPHATIDYLTRANSFERASE-RELATED"/>
    <property type="match status" value="1"/>
</dbReference>
<proteinExistence type="inferred from homology"/>
<organism evidence="19 20">
    <name type="scientific">Litorimonas taeanensis</name>
    <dbReference type="NCBI Taxonomy" id="568099"/>
    <lineage>
        <taxon>Bacteria</taxon>
        <taxon>Pseudomonadati</taxon>
        <taxon>Pseudomonadota</taxon>
        <taxon>Alphaproteobacteria</taxon>
        <taxon>Maricaulales</taxon>
        <taxon>Robiginitomaculaceae</taxon>
    </lineage>
</organism>
<evidence type="ECO:0000256" key="13">
    <source>
        <dbReference type="ARBA" id="ARBA00023209"/>
    </source>
</evidence>
<keyword evidence="9 18" id="KW-0812">Transmembrane</keyword>
<dbReference type="Gene3D" id="1.20.120.1760">
    <property type="match status" value="1"/>
</dbReference>
<dbReference type="AlphaFoldDB" id="A0A420WJP5"/>
<dbReference type="EMBL" id="RBII01000001">
    <property type="protein sequence ID" value="RKQ71251.1"/>
    <property type="molecule type" value="Genomic_DNA"/>
</dbReference>
<sequence>MNTATQSPNSERHKLYWVPNALTVIRILSVPLFIAGILSLAFKWELFFGRAWVLLGLFALAALTDFLDGYLARKWRVVSGFGRMIDPIADKLLVAGCLIAFCIVSLGNPWFLIPALAIIFRDILVSGVREHAALTGRVMPPTKLAKWKTAFEMLAIAILLVWIISKSYLPIDSVIPDIVLIAQKLGLACLWLAALLSVYTGSLYFKAGLKE</sequence>
<dbReference type="GO" id="GO:0016020">
    <property type="term" value="C:membrane"/>
    <property type="evidence" value="ECO:0007669"/>
    <property type="project" value="UniProtKB-SubCell"/>
</dbReference>
<dbReference type="InterPro" id="IPR050324">
    <property type="entry name" value="CDP-alcohol_PTase-I"/>
</dbReference>
<feature type="transmembrane region" description="Helical" evidence="18">
    <location>
        <begin position="185"/>
        <end position="205"/>
    </location>
</feature>
<dbReference type="PROSITE" id="PS00379">
    <property type="entry name" value="CDP_ALCOHOL_P_TRANSF"/>
    <property type="match status" value="1"/>
</dbReference>
<evidence type="ECO:0000256" key="18">
    <source>
        <dbReference type="SAM" id="Phobius"/>
    </source>
</evidence>
<keyword evidence="20" id="KW-1185">Reference proteome</keyword>
<comment type="caution">
    <text evidence="19">The sequence shown here is derived from an EMBL/GenBank/DDBJ whole genome shotgun (WGS) entry which is preliminary data.</text>
</comment>
<evidence type="ECO:0000256" key="16">
    <source>
        <dbReference type="NCBIfam" id="TIGR00560"/>
    </source>
</evidence>
<evidence type="ECO:0000256" key="17">
    <source>
        <dbReference type="RuleBase" id="RU003750"/>
    </source>
</evidence>
<dbReference type="GO" id="GO:0008444">
    <property type="term" value="F:CDP-diacylglycerol-glycerol-3-phosphate 3-phosphatidyltransferase activity"/>
    <property type="evidence" value="ECO:0007669"/>
    <property type="project" value="UniProtKB-UniRule"/>
</dbReference>
<dbReference type="InterPro" id="IPR004570">
    <property type="entry name" value="Phosphatidylglycerol_P_synth"/>
</dbReference>
<evidence type="ECO:0000256" key="1">
    <source>
        <dbReference type="ARBA" id="ARBA00004141"/>
    </source>
</evidence>
<dbReference type="FunCoup" id="A0A420WJP5">
    <property type="interactions" value="442"/>
</dbReference>
<keyword evidence="14" id="KW-1208">Phospholipid metabolism</keyword>
<evidence type="ECO:0000256" key="14">
    <source>
        <dbReference type="ARBA" id="ARBA00023264"/>
    </source>
</evidence>
<evidence type="ECO:0000256" key="4">
    <source>
        <dbReference type="ARBA" id="ARBA00010441"/>
    </source>
</evidence>
<dbReference type="Pfam" id="PF01066">
    <property type="entry name" value="CDP-OH_P_transf"/>
    <property type="match status" value="1"/>
</dbReference>
<dbReference type="RefSeq" id="WP_121099045.1">
    <property type="nucleotide sequence ID" value="NZ_RBII01000001.1"/>
</dbReference>
<dbReference type="EC" id="2.7.8.5" evidence="5 16"/>
<evidence type="ECO:0000256" key="5">
    <source>
        <dbReference type="ARBA" id="ARBA00013170"/>
    </source>
</evidence>
<dbReference type="InParanoid" id="A0A420WJP5"/>
<evidence type="ECO:0000313" key="20">
    <source>
        <dbReference type="Proteomes" id="UP000282211"/>
    </source>
</evidence>
<gene>
    <name evidence="19" type="ORF">DES40_0564</name>
</gene>
<keyword evidence="13" id="KW-0594">Phospholipid biosynthesis</keyword>
<comment type="catalytic activity">
    <reaction evidence="15">
        <text>a CDP-1,2-diacyl-sn-glycerol + sn-glycerol 3-phosphate = a 1,2-diacyl-sn-glycero-3-phospho-(1'-sn-glycero-3'-phosphate) + CMP + H(+)</text>
        <dbReference type="Rhea" id="RHEA:12593"/>
        <dbReference type="ChEBI" id="CHEBI:15378"/>
        <dbReference type="ChEBI" id="CHEBI:57597"/>
        <dbReference type="ChEBI" id="CHEBI:58332"/>
        <dbReference type="ChEBI" id="CHEBI:60110"/>
        <dbReference type="ChEBI" id="CHEBI:60377"/>
        <dbReference type="EC" id="2.7.8.5"/>
    </reaction>
</comment>
<evidence type="ECO:0000256" key="8">
    <source>
        <dbReference type="ARBA" id="ARBA00022679"/>
    </source>
</evidence>
<accession>A0A420WJP5</accession>
<keyword evidence="7" id="KW-0444">Lipid biosynthesis</keyword>
<evidence type="ECO:0000256" key="2">
    <source>
        <dbReference type="ARBA" id="ARBA00005042"/>
    </source>
</evidence>
<dbReference type="PANTHER" id="PTHR14269:SF62">
    <property type="entry name" value="CDP-DIACYLGLYCEROL--GLYCEROL-3-PHOSPHATE 3-PHOSPHATIDYLTRANSFERASE 1, CHLOROPLASTIC"/>
    <property type="match status" value="1"/>
</dbReference>
<reference evidence="19 20" key="1">
    <citation type="submission" date="2018-10" db="EMBL/GenBank/DDBJ databases">
        <title>Genomic Encyclopedia of Type Strains, Phase IV (KMG-IV): sequencing the most valuable type-strain genomes for metagenomic binning, comparative biology and taxonomic classification.</title>
        <authorList>
            <person name="Goeker M."/>
        </authorList>
    </citation>
    <scope>NUCLEOTIDE SEQUENCE [LARGE SCALE GENOMIC DNA]</scope>
    <source>
        <strain evidence="19 20">DSM 22008</strain>
    </source>
</reference>
<dbReference type="InterPro" id="IPR000462">
    <property type="entry name" value="CDP-OH_P_trans"/>
</dbReference>
<dbReference type="InterPro" id="IPR043130">
    <property type="entry name" value="CDP-OH_PTrfase_TM_dom"/>
</dbReference>